<dbReference type="InterPro" id="IPR000792">
    <property type="entry name" value="Tscrpt_reg_LuxR_C"/>
</dbReference>
<evidence type="ECO:0000313" key="6">
    <source>
        <dbReference type="EMBL" id="QIN82909.1"/>
    </source>
</evidence>
<dbReference type="PANTHER" id="PTHR43214">
    <property type="entry name" value="TWO-COMPONENT RESPONSE REGULATOR"/>
    <property type="match status" value="1"/>
</dbReference>
<dbReference type="SMART" id="SM00421">
    <property type="entry name" value="HTH_LUXR"/>
    <property type="match status" value="1"/>
</dbReference>
<sequence length="197" mass="21488">MKIVVVDGQPVVRVGVKTVLDAEENMETVGEAASVRQAIELVRRAAPDIVVLDLDLEGQGGGLELCRKIKSMPGAPGVVVFTFRNSREEVFSSRLSGADSFVHKGESTGKLLEAIRETRSGKKVWFLGEGDNPGPHRHFNAEEPSLTPKEKEIFALLVKRRTNAEIAAELSISHQTVKNHVSNVLKKLGADSRIDLL</sequence>
<protein>
    <submittedName>
        <fullName evidence="6">Response regulator</fullName>
    </submittedName>
</protein>
<dbReference type="PROSITE" id="PS50043">
    <property type="entry name" value="HTH_LUXR_2"/>
    <property type="match status" value="1"/>
</dbReference>
<feature type="modified residue" description="4-aspartylphosphate" evidence="3">
    <location>
        <position position="53"/>
    </location>
</feature>
<dbReference type="KEGG" id="rub:GBA63_09820"/>
<reference evidence="6 7" key="1">
    <citation type="submission" date="2019-10" db="EMBL/GenBank/DDBJ databases">
        <title>Rubrobacter sp nov SCSIO 52090 isolated from a deep-sea sediment in the South China Sea.</title>
        <authorList>
            <person name="Chen R.W."/>
        </authorList>
    </citation>
    <scope>NUCLEOTIDE SEQUENCE [LARGE SCALE GENOMIC DNA]</scope>
    <source>
        <strain evidence="6 7">SCSIO 52909</strain>
    </source>
</reference>
<evidence type="ECO:0000259" key="5">
    <source>
        <dbReference type="PROSITE" id="PS50110"/>
    </source>
</evidence>
<dbReference type="GO" id="GO:0003677">
    <property type="term" value="F:DNA binding"/>
    <property type="evidence" value="ECO:0007669"/>
    <property type="project" value="UniProtKB-KW"/>
</dbReference>
<evidence type="ECO:0000259" key="4">
    <source>
        <dbReference type="PROSITE" id="PS50043"/>
    </source>
</evidence>
<dbReference type="CDD" id="cd06170">
    <property type="entry name" value="LuxR_C_like"/>
    <property type="match status" value="1"/>
</dbReference>
<dbReference type="SMART" id="SM00448">
    <property type="entry name" value="REC"/>
    <property type="match status" value="1"/>
</dbReference>
<dbReference type="CDD" id="cd17535">
    <property type="entry name" value="REC_NarL-like"/>
    <property type="match status" value="1"/>
</dbReference>
<organism evidence="6 7">
    <name type="scientific">Rubrobacter tropicus</name>
    <dbReference type="NCBI Taxonomy" id="2653851"/>
    <lineage>
        <taxon>Bacteria</taxon>
        <taxon>Bacillati</taxon>
        <taxon>Actinomycetota</taxon>
        <taxon>Rubrobacteria</taxon>
        <taxon>Rubrobacterales</taxon>
        <taxon>Rubrobacteraceae</taxon>
        <taxon>Rubrobacter</taxon>
    </lineage>
</organism>
<dbReference type="Pfam" id="PF00072">
    <property type="entry name" value="Response_reg"/>
    <property type="match status" value="1"/>
</dbReference>
<dbReference type="Pfam" id="PF00196">
    <property type="entry name" value="GerE"/>
    <property type="match status" value="1"/>
</dbReference>
<dbReference type="Gene3D" id="3.40.50.2300">
    <property type="match status" value="1"/>
</dbReference>
<dbReference type="SUPFAM" id="SSF52172">
    <property type="entry name" value="CheY-like"/>
    <property type="match status" value="1"/>
</dbReference>
<keyword evidence="2" id="KW-0238">DNA-binding</keyword>
<dbReference type="SUPFAM" id="SSF46894">
    <property type="entry name" value="C-terminal effector domain of the bipartite response regulators"/>
    <property type="match status" value="1"/>
</dbReference>
<dbReference type="GO" id="GO:0006355">
    <property type="term" value="P:regulation of DNA-templated transcription"/>
    <property type="evidence" value="ECO:0007669"/>
    <property type="project" value="InterPro"/>
</dbReference>
<proteinExistence type="predicted"/>
<dbReference type="InterPro" id="IPR001789">
    <property type="entry name" value="Sig_transdc_resp-reg_receiver"/>
</dbReference>
<dbReference type="AlphaFoldDB" id="A0A6G8Q8Y5"/>
<dbReference type="InterPro" id="IPR039420">
    <property type="entry name" value="WalR-like"/>
</dbReference>
<evidence type="ECO:0000256" key="1">
    <source>
        <dbReference type="ARBA" id="ARBA00022553"/>
    </source>
</evidence>
<name>A0A6G8Q8Y5_9ACTN</name>
<dbReference type="InterPro" id="IPR058245">
    <property type="entry name" value="NreC/VraR/RcsB-like_REC"/>
</dbReference>
<dbReference type="Proteomes" id="UP000501452">
    <property type="component" value="Chromosome"/>
</dbReference>
<dbReference type="InterPro" id="IPR011006">
    <property type="entry name" value="CheY-like_superfamily"/>
</dbReference>
<evidence type="ECO:0000256" key="2">
    <source>
        <dbReference type="ARBA" id="ARBA00023125"/>
    </source>
</evidence>
<feature type="domain" description="Response regulatory" evidence="5">
    <location>
        <begin position="2"/>
        <end position="119"/>
    </location>
</feature>
<dbReference type="PROSITE" id="PS50110">
    <property type="entry name" value="RESPONSE_REGULATORY"/>
    <property type="match status" value="1"/>
</dbReference>
<dbReference type="RefSeq" id="WP_166175688.1">
    <property type="nucleotide sequence ID" value="NZ_CP045119.1"/>
</dbReference>
<dbReference type="GO" id="GO:0000160">
    <property type="term" value="P:phosphorelay signal transduction system"/>
    <property type="evidence" value="ECO:0007669"/>
    <property type="project" value="InterPro"/>
</dbReference>
<keyword evidence="1 3" id="KW-0597">Phosphoprotein</keyword>
<dbReference type="InterPro" id="IPR016032">
    <property type="entry name" value="Sig_transdc_resp-reg_C-effctor"/>
</dbReference>
<accession>A0A6G8Q8Y5</accession>
<feature type="domain" description="HTH luxR-type" evidence="4">
    <location>
        <begin position="139"/>
        <end position="197"/>
    </location>
</feature>
<evidence type="ECO:0000313" key="7">
    <source>
        <dbReference type="Proteomes" id="UP000501452"/>
    </source>
</evidence>
<dbReference type="PRINTS" id="PR00038">
    <property type="entry name" value="HTHLUXR"/>
</dbReference>
<dbReference type="EMBL" id="CP045119">
    <property type="protein sequence ID" value="QIN82909.1"/>
    <property type="molecule type" value="Genomic_DNA"/>
</dbReference>
<evidence type="ECO:0000256" key="3">
    <source>
        <dbReference type="PROSITE-ProRule" id="PRU00169"/>
    </source>
</evidence>
<gene>
    <name evidence="6" type="ORF">GBA63_09820</name>
</gene>
<keyword evidence="7" id="KW-1185">Reference proteome</keyword>